<feature type="compositionally biased region" description="Polar residues" evidence="5">
    <location>
        <begin position="347"/>
        <end position="356"/>
    </location>
</feature>
<sequence>MEILCIICSEFMTSEEDIIVTPCGHCFHGTCIKNWIKNSYTCPTCRKTLSQSSLIKVFFETDPSRFHALHNDLLKSNESLTKELDDIKDKSRKQEAELLEINAKFRDSSDRIKKLERDRQLDEMALAGLRMIKDESVKEHMKLNAQLNTMKLDLLAEKQLRRVHQTTLHKLDPGNENYDIKSIAVDEHPVEQTASNYDITPFWQLNPEAAKPENVKSDRPYLIPSKIQKANDIKLSTKKAENPVPKKRSSSREEADNGPSTSSNTIRFSFAENSNAQTSAPPSSSIVENAAARPKSPFKFSFGSSSGFSSLFRFGGEFTAPEPSTSQQPASSSISSRLNLYRDNNKDLSNPRSSDR</sequence>
<feature type="domain" description="RING-type" evidence="6">
    <location>
        <begin position="5"/>
        <end position="46"/>
    </location>
</feature>
<dbReference type="GO" id="GO:0061630">
    <property type="term" value="F:ubiquitin protein ligase activity"/>
    <property type="evidence" value="ECO:0007669"/>
    <property type="project" value="TreeGrafter"/>
</dbReference>
<dbReference type="InterPro" id="IPR001841">
    <property type="entry name" value="Znf_RING"/>
</dbReference>
<accession>A0A9N9WP90</accession>
<evidence type="ECO:0000256" key="3">
    <source>
        <dbReference type="PROSITE-ProRule" id="PRU00175"/>
    </source>
</evidence>
<dbReference type="GO" id="GO:0005634">
    <property type="term" value="C:nucleus"/>
    <property type="evidence" value="ECO:0007669"/>
    <property type="project" value="TreeGrafter"/>
</dbReference>
<dbReference type="CDD" id="cd16448">
    <property type="entry name" value="RING-H2"/>
    <property type="match status" value="1"/>
</dbReference>
<dbReference type="Proteomes" id="UP001153620">
    <property type="component" value="Chromosome 1"/>
</dbReference>
<feature type="region of interest" description="Disordered" evidence="5">
    <location>
        <begin position="213"/>
        <end position="266"/>
    </location>
</feature>
<dbReference type="GO" id="GO:0031297">
    <property type="term" value="P:replication fork processing"/>
    <property type="evidence" value="ECO:0007669"/>
    <property type="project" value="TreeGrafter"/>
</dbReference>
<dbReference type="AlphaFoldDB" id="A0A9N9WP90"/>
<dbReference type="PANTHER" id="PTHR46569:SF1">
    <property type="entry name" value="E3 UBIQUITIN-PROTEIN LIGASE RFWD3-RELATED"/>
    <property type="match status" value="1"/>
</dbReference>
<evidence type="ECO:0000256" key="2">
    <source>
        <dbReference type="ARBA" id="ARBA00022833"/>
    </source>
</evidence>
<keyword evidence="1 3" id="KW-0479">Metal-binding</keyword>
<dbReference type="PANTHER" id="PTHR46569">
    <property type="entry name" value="E3 UBIQUITIN-PROTEIN LIGASE TRAIP"/>
    <property type="match status" value="1"/>
</dbReference>
<evidence type="ECO:0000256" key="4">
    <source>
        <dbReference type="SAM" id="Coils"/>
    </source>
</evidence>
<keyword evidence="1 3" id="KW-0863">Zinc-finger</keyword>
<reference evidence="7" key="2">
    <citation type="submission" date="2022-10" db="EMBL/GenBank/DDBJ databases">
        <authorList>
            <consortium name="ENA_rothamsted_submissions"/>
            <consortium name="culmorum"/>
            <person name="King R."/>
        </authorList>
    </citation>
    <scope>NUCLEOTIDE SEQUENCE</scope>
</reference>
<organism evidence="7 8">
    <name type="scientific">Chironomus riparius</name>
    <dbReference type="NCBI Taxonomy" id="315576"/>
    <lineage>
        <taxon>Eukaryota</taxon>
        <taxon>Metazoa</taxon>
        <taxon>Ecdysozoa</taxon>
        <taxon>Arthropoda</taxon>
        <taxon>Hexapoda</taxon>
        <taxon>Insecta</taxon>
        <taxon>Pterygota</taxon>
        <taxon>Neoptera</taxon>
        <taxon>Endopterygota</taxon>
        <taxon>Diptera</taxon>
        <taxon>Nematocera</taxon>
        <taxon>Chironomoidea</taxon>
        <taxon>Chironomidae</taxon>
        <taxon>Chironominae</taxon>
        <taxon>Chironomus</taxon>
    </lineage>
</organism>
<evidence type="ECO:0000313" key="7">
    <source>
        <dbReference type="EMBL" id="CAG9800468.1"/>
    </source>
</evidence>
<dbReference type="InterPro" id="IPR013083">
    <property type="entry name" value="Znf_RING/FYVE/PHD"/>
</dbReference>
<keyword evidence="8" id="KW-1185">Reference proteome</keyword>
<evidence type="ECO:0000256" key="5">
    <source>
        <dbReference type="SAM" id="MobiDB-lite"/>
    </source>
</evidence>
<dbReference type="Gene3D" id="3.30.40.10">
    <property type="entry name" value="Zinc/RING finger domain, C3HC4 (zinc finger)"/>
    <property type="match status" value="1"/>
</dbReference>
<feature type="region of interest" description="Disordered" evidence="5">
    <location>
        <begin position="316"/>
        <end position="356"/>
    </location>
</feature>
<dbReference type="EMBL" id="OU895877">
    <property type="protein sequence ID" value="CAG9800468.1"/>
    <property type="molecule type" value="Genomic_DNA"/>
</dbReference>
<feature type="coiled-coil region" evidence="4">
    <location>
        <begin position="70"/>
        <end position="118"/>
    </location>
</feature>
<dbReference type="Pfam" id="PF13639">
    <property type="entry name" value="zf-RING_2"/>
    <property type="match status" value="1"/>
</dbReference>
<reference evidence="7" key="1">
    <citation type="submission" date="2022-01" db="EMBL/GenBank/DDBJ databases">
        <authorList>
            <person name="King R."/>
        </authorList>
    </citation>
    <scope>NUCLEOTIDE SEQUENCE</scope>
</reference>
<keyword evidence="4" id="KW-0175">Coiled coil</keyword>
<protein>
    <recommendedName>
        <fullName evidence="6">RING-type domain-containing protein</fullName>
    </recommendedName>
</protein>
<gene>
    <name evidence="7" type="ORF">CHIRRI_LOCUS3411</name>
</gene>
<feature type="compositionally biased region" description="Low complexity" evidence="5">
    <location>
        <begin position="316"/>
        <end position="336"/>
    </location>
</feature>
<dbReference type="SMART" id="SM00184">
    <property type="entry name" value="RING"/>
    <property type="match status" value="1"/>
</dbReference>
<dbReference type="GO" id="GO:0016567">
    <property type="term" value="P:protein ubiquitination"/>
    <property type="evidence" value="ECO:0007669"/>
    <property type="project" value="TreeGrafter"/>
</dbReference>
<evidence type="ECO:0000259" key="6">
    <source>
        <dbReference type="PROSITE" id="PS50089"/>
    </source>
</evidence>
<dbReference type="GO" id="GO:0090734">
    <property type="term" value="C:site of DNA damage"/>
    <property type="evidence" value="ECO:0007669"/>
    <property type="project" value="TreeGrafter"/>
</dbReference>
<dbReference type="PROSITE" id="PS50089">
    <property type="entry name" value="ZF_RING_2"/>
    <property type="match status" value="1"/>
</dbReference>
<dbReference type="OrthoDB" id="8118048at2759"/>
<proteinExistence type="predicted"/>
<dbReference type="SUPFAM" id="SSF57850">
    <property type="entry name" value="RING/U-box"/>
    <property type="match status" value="1"/>
</dbReference>
<evidence type="ECO:0000313" key="8">
    <source>
        <dbReference type="Proteomes" id="UP001153620"/>
    </source>
</evidence>
<evidence type="ECO:0000256" key="1">
    <source>
        <dbReference type="ARBA" id="ARBA00022771"/>
    </source>
</evidence>
<name>A0A9N9WP90_9DIPT</name>
<dbReference type="GO" id="GO:0008270">
    <property type="term" value="F:zinc ion binding"/>
    <property type="evidence" value="ECO:0007669"/>
    <property type="project" value="UniProtKB-KW"/>
</dbReference>
<dbReference type="InterPro" id="IPR052639">
    <property type="entry name" value="TRAIP_ubiq-protein_ligase"/>
</dbReference>
<keyword evidence="2" id="KW-0862">Zinc</keyword>